<dbReference type="InterPro" id="IPR023179">
    <property type="entry name" value="GTP-bd_ortho_bundle_sf"/>
</dbReference>
<name>A0A4U0U618_9PEZI</name>
<comment type="caution">
    <text evidence="4">The sequence shown here is derived from an EMBL/GenBank/DDBJ whole genome shotgun (WGS) entry which is preliminary data.</text>
</comment>
<dbReference type="InterPro" id="IPR030378">
    <property type="entry name" value="G_CP_dom"/>
</dbReference>
<dbReference type="InterPro" id="IPR027417">
    <property type="entry name" value="P-loop_NTPase"/>
</dbReference>
<dbReference type="GO" id="GO:0005739">
    <property type="term" value="C:mitochondrion"/>
    <property type="evidence" value="ECO:0007669"/>
    <property type="project" value="TreeGrafter"/>
</dbReference>
<dbReference type="Pfam" id="PF01926">
    <property type="entry name" value="MMR_HSR1"/>
    <property type="match status" value="1"/>
</dbReference>
<dbReference type="PANTHER" id="PTHR45782:SF4">
    <property type="entry name" value="MITOCHONDRIAL RIBOSOME-ASSOCIATED GTPASE 1"/>
    <property type="match status" value="1"/>
</dbReference>
<dbReference type="GO" id="GO:0003924">
    <property type="term" value="F:GTPase activity"/>
    <property type="evidence" value="ECO:0007669"/>
    <property type="project" value="TreeGrafter"/>
</dbReference>
<evidence type="ECO:0000313" key="4">
    <source>
        <dbReference type="EMBL" id="TKA29886.1"/>
    </source>
</evidence>
<dbReference type="EMBL" id="NAJL01000013">
    <property type="protein sequence ID" value="TKA29886.1"/>
    <property type="molecule type" value="Genomic_DNA"/>
</dbReference>
<dbReference type="Proteomes" id="UP000308549">
    <property type="component" value="Unassembled WGS sequence"/>
</dbReference>
<proteinExistence type="predicted"/>
<dbReference type="PROSITE" id="PS51721">
    <property type="entry name" value="G_CP"/>
    <property type="match status" value="1"/>
</dbReference>
<feature type="domain" description="CP-type G" evidence="3">
    <location>
        <begin position="29"/>
        <end position="209"/>
    </location>
</feature>
<dbReference type="InterPro" id="IPR006073">
    <property type="entry name" value="GTP-bd"/>
</dbReference>
<organism evidence="4 5">
    <name type="scientific">Salinomyces thailandicus</name>
    <dbReference type="NCBI Taxonomy" id="706561"/>
    <lineage>
        <taxon>Eukaryota</taxon>
        <taxon>Fungi</taxon>
        <taxon>Dikarya</taxon>
        <taxon>Ascomycota</taxon>
        <taxon>Pezizomycotina</taxon>
        <taxon>Dothideomycetes</taxon>
        <taxon>Dothideomycetidae</taxon>
        <taxon>Mycosphaerellales</taxon>
        <taxon>Teratosphaeriaceae</taxon>
        <taxon>Salinomyces</taxon>
    </lineage>
</organism>
<dbReference type="PANTHER" id="PTHR45782">
    <property type="entry name" value="MITOCHONDRIAL RIBOSOME-ASSOCIATED GTPASE 1"/>
    <property type="match status" value="1"/>
</dbReference>
<dbReference type="SUPFAM" id="SSF52540">
    <property type="entry name" value="P-loop containing nucleoside triphosphate hydrolases"/>
    <property type="match status" value="1"/>
</dbReference>
<dbReference type="Gene3D" id="1.10.1580.10">
    <property type="match status" value="1"/>
</dbReference>
<evidence type="ECO:0000256" key="1">
    <source>
        <dbReference type="ARBA" id="ARBA00022741"/>
    </source>
</evidence>
<evidence type="ECO:0000259" key="3">
    <source>
        <dbReference type="PROSITE" id="PS51721"/>
    </source>
</evidence>
<keyword evidence="5" id="KW-1185">Reference proteome</keyword>
<keyword evidence="2" id="KW-0342">GTP-binding</keyword>
<dbReference type="CDD" id="cd01856">
    <property type="entry name" value="YlqF"/>
    <property type="match status" value="1"/>
</dbReference>
<dbReference type="GO" id="GO:0005525">
    <property type="term" value="F:GTP binding"/>
    <property type="evidence" value="ECO:0007669"/>
    <property type="project" value="UniProtKB-KW"/>
</dbReference>
<dbReference type="GO" id="GO:0032543">
    <property type="term" value="P:mitochondrial translation"/>
    <property type="evidence" value="ECO:0007669"/>
    <property type="project" value="TreeGrafter"/>
</dbReference>
<dbReference type="AlphaFoldDB" id="A0A4U0U618"/>
<evidence type="ECO:0000313" key="5">
    <source>
        <dbReference type="Proteomes" id="UP000308549"/>
    </source>
</evidence>
<dbReference type="OrthoDB" id="269151at2759"/>
<accession>A0A4U0U618</accession>
<sequence>MANFIPRLHFPTLASLPRTYYLGHHAAALSKMRTLLGQTDLVLECRDARIPLTSRNPVFEEALRGRARVVVFTKGDLAGGEGEEGRRGAEKRQALLRALHHPSPVLFSDHTNRRDVQSILTHIREAAERRGNLTGSHLLVVGMPNVGKSSLLNALRREGTGRKGKAAQTGGQPGVTRKIGTGVKIIDPEEGSGGSGGVYLLDTPGVFMPYVPDGEAMLKLALCGCVKDPVIPAFTLVDYLLFLLNLRGESGGPEVYGEFCRPTNDVQEFLVGVAERTGRVKSWGEWDLEGSAGWILRRWRGGGLGRGVLDSVEEGVVESLRRGEGLEGPRSQSRMVREGKEVLRERARARRRAG</sequence>
<protein>
    <recommendedName>
        <fullName evidence="3">CP-type G domain-containing protein</fullName>
    </recommendedName>
</protein>
<evidence type="ECO:0000256" key="2">
    <source>
        <dbReference type="ARBA" id="ARBA00023134"/>
    </source>
</evidence>
<gene>
    <name evidence="4" type="ORF">B0A50_03250</name>
</gene>
<keyword evidence="1" id="KW-0547">Nucleotide-binding</keyword>
<reference evidence="4 5" key="1">
    <citation type="submission" date="2017-03" db="EMBL/GenBank/DDBJ databases">
        <title>Genomes of endolithic fungi from Antarctica.</title>
        <authorList>
            <person name="Coleine C."/>
            <person name="Masonjones S."/>
            <person name="Stajich J.E."/>
        </authorList>
    </citation>
    <scope>NUCLEOTIDE SEQUENCE [LARGE SCALE GENOMIC DNA]</scope>
    <source>
        <strain evidence="4 5">CCFEE 6315</strain>
    </source>
</reference>
<dbReference type="Gene3D" id="3.40.50.300">
    <property type="entry name" value="P-loop containing nucleotide triphosphate hydrolases"/>
    <property type="match status" value="1"/>
</dbReference>